<dbReference type="InterPro" id="IPR008972">
    <property type="entry name" value="Cupredoxin"/>
</dbReference>
<comment type="caution">
    <text evidence="4">The sequence shown here is derived from an EMBL/GenBank/DDBJ whole genome shotgun (WGS) entry which is preliminary data.</text>
</comment>
<name>A0A5J9UKN0_9POAL</name>
<dbReference type="AlphaFoldDB" id="A0A5J9UKN0"/>
<dbReference type="OrthoDB" id="2121828at2759"/>
<organism evidence="4 5">
    <name type="scientific">Eragrostis curvula</name>
    <name type="common">weeping love grass</name>
    <dbReference type="NCBI Taxonomy" id="38414"/>
    <lineage>
        <taxon>Eukaryota</taxon>
        <taxon>Viridiplantae</taxon>
        <taxon>Streptophyta</taxon>
        <taxon>Embryophyta</taxon>
        <taxon>Tracheophyta</taxon>
        <taxon>Spermatophyta</taxon>
        <taxon>Magnoliopsida</taxon>
        <taxon>Liliopsida</taxon>
        <taxon>Poales</taxon>
        <taxon>Poaceae</taxon>
        <taxon>PACMAD clade</taxon>
        <taxon>Chloridoideae</taxon>
        <taxon>Eragrostideae</taxon>
        <taxon>Eragrostidinae</taxon>
        <taxon>Eragrostis</taxon>
    </lineage>
</organism>
<evidence type="ECO:0000256" key="1">
    <source>
        <dbReference type="ARBA" id="ARBA00010609"/>
    </source>
</evidence>
<feature type="domain" description="Plastocyanin-like" evidence="3">
    <location>
        <begin position="32"/>
        <end position="85"/>
    </location>
</feature>
<feature type="non-terminal residue" evidence="4">
    <location>
        <position position="1"/>
    </location>
</feature>
<reference evidence="4 5" key="1">
    <citation type="journal article" date="2019" name="Sci. Rep.">
        <title>A high-quality genome of Eragrostis curvula grass provides insights into Poaceae evolution and supports new strategies to enhance forage quality.</title>
        <authorList>
            <person name="Carballo J."/>
            <person name="Santos B.A.C.M."/>
            <person name="Zappacosta D."/>
            <person name="Garbus I."/>
            <person name="Selva J.P."/>
            <person name="Gallo C.A."/>
            <person name="Diaz A."/>
            <person name="Albertini E."/>
            <person name="Caccamo M."/>
            <person name="Echenique V."/>
        </authorList>
    </citation>
    <scope>NUCLEOTIDE SEQUENCE [LARGE SCALE GENOMIC DNA]</scope>
    <source>
        <strain evidence="5">cv. Victoria</strain>
        <tissue evidence="4">Leaf</tissue>
    </source>
</reference>
<dbReference type="Gramene" id="TVU24339">
    <property type="protein sequence ID" value="TVU24339"/>
    <property type="gene ID" value="EJB05_26771"/>
</dbReference>
<protein>
    <recommendedName>
        <fullName evidence="3">Plastocyanin-like domain-containing protein</fullName>
    </recommendedName>
</protein>
<proteinExistence type="inferred from homology"/>
<accession>A0A5J9UKN0</accession>
<dbReference type="PANTHER" id="PTHR11709:SF242">
    <property type="entry name" value="LACCASE"/>
    <property type="match status" value="1"/>
</dbReference>
<feature type="region of interest" description="Disordered" evidence="2">
    <location>
        <begin position="1"/>
        <end position="20"/>
    </location>
</feature>
<evidence type="ECO:0000313" key="5">
    <source>
        <dbReference type="Proteomes" id="UP000324897"/>
    </source>
</evidence>
<keyword evidence="5" id="KW-1185">Reference proteome</keyword>
<dbReference type="InterPro" id="IPR045087">
    <property type="entry name" value="Cu-oxidase_fam"/>
</dbReference>
<dbReference type="InterPro" id="IPR011707">
    <property type="entry name" value="Cu-oxidase-like_N"/>
</dbReference>
<dbReference type="Pfam" id="PF07732">
    <property type="entry name" value="Cu-oxidase_3"/>
    <property type="match status" value="1"/>
</dbReference>
<evidence type="ECO:0000313" key="4">
    <source>
        <dbReference type="EMBL" id="TVU24339.1"/>
    </source>
</evidence>
<dbReference type="Gene3D" id="2.60.40.420">
    <property type="entry name" value="Cupredoxins - blue copper proteins"/>
    <property type="match status" value="1"/>
</dbReference>
<dbReference type="PANTHER" id="PTHR11709">
    <property type="entry name" value="MULTI-COPPER OXIDASE"/>
    <property type="match status" value="1"/>
</dbReference>
<dbReference type="Proteomes" id="UP000324897">
    <property type="component" value="Chromosome 2"/>
</dbReference>
<evidence type="ECO:0000256" key="2">
    <source>
        <dbReference type="SAM" id="MobiDB-lite"/>
    </source>
</evidence>
<gene>
    <name evidence="4" type="ORF">EJB05_26771</name>
</gene>
<dbReference type="EMBL" id="RWGY01000013">
    <property type="protein sequence ID" value="TVU24339.1"/>
    <property type="molecule type" value="Genomic_DNA"/>
</dbReference>
<evidence type="ECO:0000259" key="3">
    <source>
        <dbReference type="Pfam" id="PF07732"/>
    </source>
</evidence>
<sequence>MTGAGSGHAMDWEGSSEEGNQAAVEAVPYTAVKQVYMRHLCNDTLVTVVNGQFPGPPVEATEGDTVVVDVVNQSPFGITIHWYVCPQASNIRVEW</sequence>
<comment type="similarity">
    <text evidence="1">Belongs to the multicopper oxidase family.</text>
</comment>
<dbReference type="GO" id="GO:0005507">
    <property type="term" value="F:copper ion binding"/>
    <property type="evidence" value="ECO:0007669"/>
    <property type="project" value="InterPro"/>
</dbReference>
<dbReference type="GO" id="GO:0016491">
    <property type="term" value="F:oxidoreductase activity"/>
    <property type="evidence" value="ECO:0007669"/>
    <property type="project" value="TreeGrafter"/>
</dbReference>
<dbReference type="SUPFAM" id="SSF49503">
    <property type="entry name" value="Cupredoxins"/>
    <property type="match status" value="1"/>
</dbReference>